<feature type="domain" description="Zinc finger PHD-type" evidence="8">
    <location>
        <begin position="356"/>
        <end position="402"/>
    </location>
</feature>
<sequence length="538" mass="61516">MDADREDNVCGEEVSSPTTTTTTGGRSHRGRPRRPTAQRSVHELVLNLTQSQSVSQRNPTQSATKKAPKTTTTTAPVVTTHEETTPATTVSTTTTALPSCKWSVGQRVEARDVVGDWYSAKIVAFSEDKLQLLVHFERWSARYDQWFPLDSQFIREKSANSDANAAHDDSLSFAVNEEVLARWTDNRPYPATIIERFDAQKTVLVLFYDGYRKKVKTSQIEKMPDNYDGLRVPSSLVLNKEFRVKDDHNDYKCHFEDCNKGFRKQSPTSQALPQIGRNKDNDRNDDNNNNDDDDDDGDNSRDDDHCVVQCSRDRSKGNSNDDHDKERVDSLVLQPFWDARTVAEIHENDDIDELVHCVCDAREESGLMVQCELCLCWQHAHCMHFHQERDVPDDGYFCFSCRFPKHVRSSRRNCFLTNHWLKSCKKPKFEFSLADKEREERERRLLGAIHALVGATLDARDVLRTLNAPVADDRRQDVRQLIDTIAAKVDLLEKECDDEDDDNDTKGDAMSDAELKNQLFLAFADLERAKNVVSNERH</sequence>
<dbReference type="GO" id="GO:0044545">
    <property type="term" value="C:NSL complex"/>
    <property type="evidence" value="ECO:0007669"/>
    <property type="project" value="TreeGrafter"/>
</dbReference>
<evidence type="ECO:0000256" key="1">
    <source>
        <dbReference type="ARBA" id="ARBA00004123"/>
    </source>
</evidence>
<dbReference type="PANTHER" id="PTHR15856:SF51">
    <property type="entry name" value="MBD-R2"/>
    <property type="match status" value="1"/>
</dbReference>
<feature type="compositionally biased region" description="Polar residues" evidence="7">
    <location>
        <begin position="47"/>
        <end position="61"/>
    </location>
</feature>
<dbReference type="Gene3D" id="3.30.40.10">
    <property type="entry name" value="Zinc/RING finger domain, C3HC4 (zinc finger)"/>
    <property type="match status" value="1"/>
</dbReference>
<dbReference type="SMART" id="SM00249">
    <property type="entry name" value="PHD"/>
    <property type="match status" value="1"/>
</dbReference>
<keyword evidence="11" id="KW-1185">Reference proteome</keyword>
<dbReference type="GO" id="GO:0008270">
    <property type="term" value="F:zinc ion binding"/>
    <property type="evidence" value="ECO:0007669"/>
    <property type="project" value="UniProtKB-KW"/>
</dbReference>
<dbReference type="SMART" id="SM00333">
    <property type="entry name" value="TUDOR"/>
    <property type="match status" value="2"/>
</dbReference>
<dbReference type="SUPFAM" id="SSF54160">
    <property type="entry name" value="Chromo domain-like"/>
    <property type="match status" value="1"/>
</dbReference>
<dbReference type="SUPFAM" id="SSF57903">
    <property type="entry name" value="FYVE/PHD zinc finger"/>
    <property type="match status" value="1"/>
</dbReference>
<dbReference type="InterPro" id="IPR016197">
    <property type="entry name" value="Chromo-like_dom_sf"/>
</dbReference>
<organism evidence="10">
    <name type="scientific">Oppiella nova</name>
    <dbReference type="NCBI Taxonomy" id="334625"/>
    <lineage>
        <taxon>Eukaryota</taxon>
        <taxon>Metazoa</taxon>
        <taxon>Ecdysozoa</taxon>
        <taxon>Arthropoda</taxon>
        <taxon>Chelicerata</taxon>
        <taxon>Arachnida</taxon>
        <taxon>Acari</taxon>
        <taxon>Acariformes</taxon>
        <taxon>Sarcoptiformes</taxon>
        <taxon>Oribatida</taxon>
        <taxon>Brachypylina</taxon>
        <taxon>Oppioidea</taxon>
        <taxon>Oppiidae</taxon>
        <taxon>Oppiella</taxon>
    </lineage>
</organism>
<dbReference type="GO" id="GO:0005634">
    <property type="term" value="C:nucleus"/>
    <property type="evidence" value="ECO:0007669"/>
    <property type="project" value="UniProtKB-SubCell"/>
</dbReference>
<evidence type="ECO:0000313" key="11">
    <source>
        <dbReference type="Proteomes" id="UP000728032"/>
    </source>
</evidence>
<feature type="domain" description="Tudor" evidence="9">
    <location>
        <begin position="171"/>
        <end position="228"/>
    </location>
</feature>
<feature type="domain" description="Tudor" evidence="9">
    <location>
        <begin position="100"/>
        <end position="159"/>
    </location>
</feature>
<evidence type="ECO:0000256" key="3">
    <source>
        <dbReference type="ARBA" id="ARBA00022737"/>
    </source>
</evidence>
<dbReference type="CDD" id="cd20386">
    <property type="entry name" value="Tudor_PHF20-like"/>
    <property type="match status" value="1"/>
</dbReference>
<dbReference type="Gene3D" id="2.30.30.140">
    <property type="match status" value="2"/>
</dbReference>
<keyword evidence="5" id="KW-0862">Zinc</keyword>
<dbReference type="Pfam" id="PF20826">
    <property type="entry name" value="PHD_5"/>
    <property type="match status" value="1"/>
</dbReference>
<dbReference type="PANTHER" id="PTHR15856">
    <property type="entry name" value="PHD FINGER PROTEIN 20-RELATED"/>
    <property type="match status" value="1"/>
</dbReference>
<dbReference type="InterPro" id="IPR013083">
    <property type="entry name" value="Znf_RING/FYVE/PHD"/>
</dbReference>
<feature type="compositionally biased region" description="Basic residues" evidence="7">
    <location>
        <begin position="26"/>
        <end position="36"/>
    </location>
</feature>
<dbReference type="GO" id="GO:0006357">
    <property type="term" value="P:regulation of transcription by RNA polymerase II"/>
    <property type="evidence" value="ECO:0007669"/>
    <property type="project" value="TreeGrafter"/>
</dbReference>
<evidence type="ECO:0000259" key="9">
    <source>
        <dbReference type="SMART" id="SM00333"/>
    </source>
</evidence>
<dbReference type="Proteomes" id="UP000728032">
    <property type="component" value="Unassembled WGS sequence"/>
</dbReference>
<keyword evidence="4" id="KW-0863">Zinc-finger</keyword>
<comment type="subcellular location">
    <subcellularLocation>
        <location evidence="1">Nucleus</location>
    </subcellularLocation>
</comment>
<reference evidence="10" key="1">
    <citation type="submission" date="2020-11" db="EMBL/GenBank/DDBJ databases">
        <authorList>
            <person name="Tran Van P."/>
        </authorList>
    </citation>
    <scope>NUCLEOTIDE SEQUENCE</scope>
</reference>
<gene>
    <name evidence="10" type="ORF">ONB1V03_LOCUS4927</name>
</gene>
<dbReference type="SUPFAM" id="SSF63748">
    <property type="entry name" value="Tudor/PWWP/MBT"/>
    <property type="match status" value="1"/>
</dbReference>
<dbReference type="InterPro" id="IPR043449">
    <property type="entry name" value="PHF20-like"/>
</dbReference>
<dbReference type="AlphaFoldDB" id="A0A7R9LNR6"/>
<evidence type="ECO:0000313" key="10">
    <source>
        <dbReference type="EMBL" id="CAD7644907.1"/>
    </source>
</evidence>
<evidence type="ECO:0000256" key="5">
    <source>
        <dbReference type="ARBA" id="ARBA00022833"/>
    </source>
</evidence>
<dbReference type="EMBL" id="OC916667">
    <property type="protein sequence ID" value="CAD7644907.1"/>
    <property type="molecule type" value="Genomic_DNA"/>
</dbReference>
<dbReference type="InterPro" id="IPR019786">
    <property type="entry name" value="Zinc_finger_PHD-type_CS"/>
</dbReference>
<keyword evidence="6" id="KW-0539">Nucleus</keyword>
<accession>A0A7R9LNR6</accession>
<evidence type="ECO:0000256" key="7">
    <source>
        <dbReference type="SAM" id="MobiDB-lite"/>
    </source>
</evidence>
<evidence type="ECO:0000256" key="4">
    <source>
        <dbReference type="ARBA" id="ARBA00022771"/>
    </source>
</evidence>
<feature type="region of interest" description="Disordered" evidence="7">
    <location>
        <begin position="264"/>
        <end position="305"/>
    </location>
</feature>
<feature type="compositionally biased region" description="Low complexity" evidence="7">
    <location>
        <begin position="62"/>
        <end position="75"/>
    </location>
</feature>
<evidence type="ECO:0000256" key="6">
    <source>
        <dbReference type="ARBA" id="ARBA00023242"/>
    </source>
</evidence>
<name>A0A7R9LNR6_9ACAR</name>
<dbReference type="PROSITE" id="PS01359">
    <property type="entry name" value="ZF_PHD_1"/>
    <property type="match status" value="1"/>
</dbReference>
<dbReference type="InterPro" id="IPR002999">
    <property type="entry name" value="Tudor"/>
</dbReference>
<evidence type="ECO:0000259" key="8">
    <source>
        <dbReference type="SMART" id="SM00249"/>
    </source>
</evidence>
<dbReference type="EMBL" id="CAJPVJ010001842">
    <property type="protein sequence ID" value="CAG2165384.1"/>
    <property type="molecule type" value="Genomic_DNA"/>
</dbReference>
<dbReference type="OrthoDB" id="161570at2759"/>
<dbReference type="CDD" id="cd20104">
    <property type="entry name" value="MBT_PHF20L1-like"/>
    <property type="match status" value="1"/>
</dbReference>
<evidence type="ECO:0000256" key="2">
    <source>
        <dbReference type="ARBA" id="ARBA00022723"/>
    </source>
</evidence>
<keyword evidence="3" id="KW-0677">Repeat</keyword>
<dbReference type="InterPro" id="IPR001965">
    <property type="entry name" value="Znf_PHD"/>
</dbReference>
<feature type="compositionally biased region" description="Acidic residues" evidence="7">
    <location>
        <begin position="288"/>
        <end position="297"/>
    </location>
</feature>
<proteinExistence type="predicted"/>
<dbReference type="InterPro" id="IPR011011">
    <property type="entry name" value="Znf_FYVE_PHD"/>
</dbReference>
<feature type="compositionally biased region" description="Low complexity" evidence="7">
    <location>
        <begin position="15"/>
        <end position="25"/>
    </location>
</feature>
<feature type="region of interest" description="Disordered" evidence="7">
    <location>
        <begin position="1"/>
        <end position="75"/>
    </location>
</feature>
<protein>
    <submittedName>
        <fullName evidence="10">Uncharacterized protein</fullName>
    </submittedName>
</protein>
<feature type="compositionally biased region" description="Basic and acidic residues" evidence="7">
    <location>
        <begin position="277"/>
        <end position="286"/>
    </location>
</feature>
<keyword evidence="2" id="KW-0479">Metal-binding</keyword>